<dbReference type="Gene3D" id="2.30.30.40">
    <property type="entry name" value="SH3 Domains"/>
    <property type="match status" value="1"/>
</dbReference>
<protein>
    <submittedName>
        <fullName evidence="2">Purine-binding chemotaxis protein CheW</fullName>
    </submittedName>
</protein>
<dbReference type="GO" id="GO:0005829">
    <property type="term" value="C:cytosol"/>
    <property type="evidence" value="ECO:0007669"/>
    <property type="project" value="TreeGrafter"/>
</dbReference>
<dbReference type="SMART" id="SM00260">
    <property type="entry name" value="CheW"/>
    <property type="match status" value="1"/>
</dbReference>
<feature type="domain" description="CheW-like" evidence="1">
    <location>
        <begin position="85"/>
        <end position="225"/>
    </location>
</feature>
<proteinExistence type="predicted"/>
<gene>
    <name evidence="2" type="ORF">GGQ74_003122</name>
</gene>
<dbReference type="InterPro" id="IPR039315">
    <property type="entry name" value="CheW"/>
</dbReference>
<dbReference type="PROSITE" id="PS50851">
    <property type="entry name" value="CHEW"/>
    <property type="match status" value="1"/>
</dbReference>
<dbReference type="Gene3D" id="2.40.50.180">
    <property type="entry name" value="CheA-289, Domain 4"/>
    <property type="match status" value="1"/>
</dbReference>
<name>A0A846QR11_9BACT</name>
<dbReference type="GO" id="GO:0007165">
    <property type="term" value="P:signal transduction"/>
    <property type="evidence" value="ECO:0007669"/>
    <property type="project" value="InterPro"/>
</dbReference>
<evidence type="ECO:0000259" key="1">
    <source>
        <dbReference type="PROSITE" id="PS50851"/>
    </source>
</evidence>
<dbReference type="Proteomes" id="UP000580856">
    <property type="component" value="Unassembled WGS sequence"/>
</dbReference>
<dbReference type="InterPro" id="IPR036061">
    <property type="entry name" value="CheW-like_dom_sf"/>
</dbReference>
<organism evidence="2 3">
    <name type="scientific">Desulfobaculum xiamenense</name>
    <dbReference type="NCBI Taxonomy" id="995050"/>
    <lineage>
        <taxon>Bacteria</taxon>
        <taxon>Pseudomonadati</taxon>
        <taxon>Thermodesulfobacteriota</taxon>
        <taxon>Desulfovibrionia</taxon>
        <taxon>Desulfovibrionales</taxon>
        <taxon>Desulfovibrionaceae</taxon>
        <taxon>Desulfobaculum</taxon>
    </lineage>
</organism>
<comment type="caution">
    <text evidence="2">The sequence shown here is derived from an EMBL/GenBank/DDBJ whole genome shotgun (WGS) entry which is preliminary data.</text>
</comment>
<reference evidence="2 3" key="1">
    <citation type="submission" date="2020-03" db="EMBL/GenBank/DDBJ databases">
        <title>Genomic Encyclopedia of Type Strains, Phase IV (KMG-IV): sequencing the most valuable type-strain genomes for metagenomic binning, comparative biology and taxonomic classification.</title>
        <authorList>
            <person name="Goeker M."/>
        </authorList>
    </citation>
    <scope>NUCLEOTIDE SEQUENCE [LARGE SCALE GENOMIC DNA]</scope>
    <source>
        <strain evidence="2 3">DSM 24233</strain>
    </source>
</reference>
<evidence type="ECO:0000313" key="3">
    <source>
        <dbReference type="Proteomes" id="UP000580856"/>
    </source>
</evidence>
<keyword evidence="3" id="KW-1185">Reference proteome</keyword>
<evidence type="ECO:0000313" key="2">
    <source>
        <dbReference type="EMBL" id="NJB69420.1"/>
    </source>
</evidence>
<dbReference type="PANTHER" id="PTHR22617">
    <property type="entry name" value="CHEMOTAXIS SENSOR HISTIDINE KINASE-RELATED"/>
    <property type="match status" value="1"/>
</dbReference>
<dbReference type="InterPro" id="IPR002545">
    <property type="entry name" value="CheW-lke_dom"/>
</dbReference>
<dbReference type="RefSeq" id="WP_167942509.1">
    <property type="nucleotide sequence ID" value="NZ_JAATJA010000005.1"/>
</dbReference>
<accession>A0A846QR11</accession>
<dbReference type="SUPFAM" id="SSF50341">
    <property type="entry name" value="CheW-like"/>
    <property type="match status" value="1"/>
</dbReference>
<dbReference type="Pfam" id="PF01584">
    <property type="entry name" value="CheW"/>
    <property type="match status" value="1"/>
</dbReference>
<dbReference type="GO" id="GO:0006935">
    <property type="term" value="P:chemotaxis"/>
    <property type="evidence" value="ECO:0007669"/>
    <property type="project" value="InterPro"/>
</dbReference>
<dbReference type="EMBL" id="JAATJA010000005">
    <property type="protein sequence ID" value="NJB69420.1"/>
    <property type="molecule type" value="Genomic_DNA"/>
</dbReference>
<sequence length="226" mass="24459">MKTPEEYFLEKNFLPENQGAELTEAEQAFLRKYLGHGDGADAQAALPHPARVQAAPGFSAPARAADTADEPDEPDLMGRLMTESSIQLVAFTLGGQEFTVPIDTVQEVIKYVTPTKLPAAPSFISGIVNLRGRVTPLIMTGKLMGIPGGEADCRFIVVCRRKGLQVGLLIETVKTMYRAQQKEIDWGVESHLGGNVEFVAGLLKAEGERLVGILSVDRIVDKVLKG</sequence>
<dbReference type="AlphaFoldDB" id="A0A846QR11"/>
<dbReference type="PANTHER" id="PTHR22617:SF23">
    <property type="entry name" value="CHEMOTAXIS PROTEIN CHEW"/>
    <property type="match status" value="1"/>
</dbReference>